<name>A0A504URQ9_9HYPH</name>
<keyword evidence="3" id="KW-1185">Reference proteome</keyword>
<dbReference type="Proteomes" id="UP000316429">
    <property type="component" value="Unassembled WGS sequence"/>
</dbReference>
<dbReference type="AlphaFoldDB" id="A0A504URQ9"/>
<dbReference type="EMBL" id="VFYP01000001">
    <property type="protein sequence ID" value="TPP09421.1"/>
    <property type="molecule type" value="Genomic_DNA"/>
</dbReference>
<dbReference type="OrthoDB" id="8373544at2"/>
<comment type="caution">
    <text evidence="2">The sequence shown here is derived from an EMBL/GenBank/DDBJ whole genome shotgun (WGS) entry which is preliminary data.</text>
</comment>
<gene>
    <name evidence="2" type="ORF">FJQ55_00630</name>
</gene>
<evidence type="ECO:0000313" key="3">
    <source>
        <dbReference type="Proteomes" id="UP000316429"/>
    </source>
</evidence>
<accession>A0A504URQ9</accession>
<reference evidence="2 3" key="1">
    <citation type="submission" date="2019-06" db="EMBL/GenBank/DDBJ databases">
        <title>Rhizobium sp. CL12 isolated from roots of soybean.</title>
        <authorList>
            <person name="Wang C."/>
        </authorList>
    </citation>
    <scope>NUCLEOTIDE SEQUENCE [LARGE SCALE GENOMIC DNA]</scope>
    <source>
        <strain evidence="2 3">CL12</strain>
    </source>
</reference>
<protein>
    <submittedName>
        <fullName evidence="2">Uncharacterized protein</fullName>
    </submittedName>
</protein>
<dbReference type="RefSeq" id="WP_140825816.1">
    <property type="nucleotide sequence ID" value="NZ_VFYP01000001.1"/>
</dbReference>
<proteinExistence type="predicted"/>
<feature type="compositionally biased region" description="Polar residues" evidence="1">
    <location>
        <begin position="10"/>
        <end position="19"/>
    </location>
</feature>
<sequence length="83" mass="9067">MTEAAHSLLDSLSRSTITYDTDRAGSNENNPEDPGSGTDYAPATWLDALMVDERSRPDQPLGKRIPAPSDDAGLYPMFLRLVD</sequence>
<feature type="region of interest" description="Disordered" evidence="1">
    <location>
        <begin position="1"/>
        <end position="43"/>
    </location>
</feature>
<organism evidence="2 3">
    <name type="scientific">Rhizobium glycinendophyticum</name>
    <dbReference type="NCBI Taxonomy" id="2589807"/>
    <lineage>
        <taxon>Bacteria</taxon>
        <taxon>Pseudomonadati</taxon>
        <taxon>Pseudomonadota</taxon>
        <taxon>Alphaproteobacteria</taxon>
        <taxon>Hyphomicrobiales</taxon>
        <taxon>Rhizobiaceae</taxon>
        <taxon>Rhizobium/Agrobacterium group</taxon>
        <taxon>Rhizobium</taxon>
    </lineage>
</organism>
<evidence type="ECO:0000313" key="2">
    <source>
        <dbReference type="EMBL" id="TPP09421.1"/>
    </source>
</evidence>
<evidence type="ECO:0000256" key="1">
    <source>
        <dbReference type="SAM" id="MobiDB-lite"/>
    </source>
</evidence>